<evidence type="ECO:0000256" key="2">
    <source>
        <dbReference type="PROSITE-ProRule" id="PRU00708"/>
    </source>
</evidence>
<dbReference type="PROSITE" id="PS51375">
    <property type="entry name" value="PPR"/>
    <property type="match status" value="1"/>
</dbReference>
<name>A0AA36IJU9_9DINO</name>
<gene>
    <name evidence="4" type="ORF">EVOR1521_LOCUS14817</name>
</gene>
<evidence type="ECO:0000256" key="1">
    <source>
        <dbReference type="ARBA" id="ARBA00022737"/>
    </source>
</evidence>
<dbReference type="InterPro" id="IPR057027">
    <property type="entry name" value="TPR_mt"/>
</dbReference>
<dbReference type="InterPro" id="IPR002885">
    <property type="entry name" value="PPR_rpt"/>
</dbReference>
<protein>
    <recommendedName>
        <fullName evidence="3">Pentatricopeptide repeat-containing protein-mitochondrial domain-containing protein</fullName>
    </recommendedName>
</protein>
<feature type="domain" description="Pentatricopeptide repeat-containing protein-mitochondrial" evidence="3">
    <location>
        <begin position="40"/>
        <end position="145"/>
    </location>
</feature>
<accession>A0AA36IJU9</accession>
<organism evidence="4 5">
    <name type="scientific">Effrenium voratum</name>
    <dbReference type="NCBI Taxonomy" id="2562239"/>
    <lineage>
        <taxon>Eukaryota</taxon>
        <taxon>Sar</taxon>
        <taxon>Alveolata</taxon>
        <taxon>Dinophyceae</taxon>
        <taxon>Suessiales</taxon>
        <taxon>Symbiodiniaceae</taxon>
        <taxon>Effrenium</taxon>
    </lineage>
</organism>
<reference evidence="4" key="1">
    <citation type="submission" date="2023-08" db="EMBL/GenBank/DDBJ databases">
        <authorList>
            <person name="Chen Y."/>
            <person name="Shah S."/>
            <person name="Dougan E. K."/>
            <person name="Thang M."/>
            <person name="Chan C."/>
        </authorList>
    </citation>
    <scope>NUCLEOTIDE SEQUENCE</scope>
</reference>
<dbReference type="InterPro" id="IPR011990">
    <property type="entry name" value="TPR-like_helical_dom_sf"/>
</dbReference>
<comment type="caution">
    <text evidence="4">The sequence shown here is derived from an EMBL/GenBank/DDBJ whole genome shotgun (WGS) entry which is preliminary data.</text>
</comment>
<dbReference type="AlphaFoldDB" id="A0AA36IJU9"/>
<evidence type="ECO:0000313" key="4">
    <source>
        <dbReference type="EMBL" id="CAJ1389128.1"/>
    </source>
</evidence>
<feature type="repeat" description="PPR" evidence="2">
    <location>
        <begin position="54"/>
        <end position="88"/>
    </location>
</feature>
<proteinExistence type="predicted"/>
<dbReference type="Pfam" id="PF23276">
    <property type="entry name" value="TPR_24"/>
    <property type="match status" value="1"/>
</dbReference>
<dbReference type="PANTHER" id="PTHR47447:SF17">
    <property type="entry name" value="OS12G0638900 PROTEIN"/>
    <property type="match status" value="1"/>
</dbReference>
<dbReference type="Gene3D" id="1.25.40.10">
    <property type="entry name" value="Tetratricopeptide repeat domain"/>
    <property type="match status" value="1"/>
</dbReference>
<sequence>MERVSDFKWWNTDSNHAKERWHYARLITNLGKRGQLQSVLTAVAEMEQRGVELDSSCYSALVEACISCRSVDHAFKIFKDMQKRGIDLTEDSCYELISACGFGDQWRRCVEVLRFLQRKVVPIASAYCSTVRACVRCKQFPLVLQLLLQMEAHSQPHYQTAQELRLELAESLPGGWKTWESCRAHDYAFRTWEQPVKP</sequence>
<dbReference type="NCBIfam" id="TIGR00756">
    <property type="entry name" value="PPR"/>
    <property type="match status" value="1"/>
</dbReference>
<dbReference type="PANTHER" id="PTHR47447">
    <property type="entry name" value="OS03G0856100 PROTEIN"/>
    <property type="match status" value="1"/>
</dbReference>
<evidence type="ECO:0000313" key="5">
    <source>
        <dbReference type="Proteomes" id="UP001178507"/>
    </source>
</evidence>
<evidence type="ECO:0000259" key="3">
    <source>
        <dbReference type="Pfam" id="PF23276"/>
    </source>
</evidence>
<keyword evidence="5" id="KW-1185">Reference proteome</keyword>
<dbReference type="EMBL" id="CAUJNA010001813">
    <property type="protein sequence ID" value="CAJ1389128.1"/>
    <property type="molecule type" value="Genomic_DNA"/>
</dbReference>
<dbReference type="Proteomes" id="UP001178507">
    <property type="component" value="Unassembled WGS sequence"/>
</dbReference>
<keyword evidence="1" id="KW-0677">Repeat</keyword>